<feature type="domain" description="HAMP" evidence="6">
    <location>
        <begin position="308"/>
        <end position="360"/>
    </location>
</feature>
<dbReference type="Gene3D" id="3.30.565.10">
    <property type="entry name" value="Histidine kinase-like ATPase, C-terminal domain"/>
    <property type="match status" value="1"/>
</dbReference>
<reference evidence="7 8" key="1">
    <citation type="journal article" date="2013" name="Genome Announc.">
        <title>Draft Genome Sequence of the Cellulolytic, Mesophilic, Anaerobic Bacterium Clostridium termitidis Strain CT1112 (DSM 5398).</title>
        <authorList>
            <person name="Lal S."/>
            <person name="Ramachandran U."/>
            <person name="Zhang X."/>
            <person name="Munir R."/>
            <person name="Sparling R."/>
            <person name="Levin D.B."/>
        </authorList>
    </citation>
    <scope>NUCLEOTIDE SEQUENCE [LARGE SCALE GENOMIC DNA]</scope>
    <source>
        <strain evidence="7 8">CT1112</strain>
    </source>
</reference>
<dbReference type="Pfam" id="PF02518">
    <property type="entry name" value="HATPase_c"/>
    <property type="match status" value="1"/>
</dbReference>
<protein>
    <submittedName>
        <fullName evidence="7">HAMP domain-containing protein, histidine kinase</fullName>
    </submittedName>
</protein>
<dbReference type="AlphaFoldDB" id="S0FK24"/>
<dbReference type="RefSeq" id="WP_004624777.1">
    <property type="nucleotide sequence ID" value="NZ_AORV01000026.1"/>
</dbReference>
<dbReference type="PATRIC" id="fig|1195236.3.peg.1823"/>
<evidence type="ECO:0000259" key="6">
    <source>
        <dbReference type="PROSITE" id="PS50885"/>
    </source>
</evidence>
<name>S0FK24_RUMCE</name>
<evidence type="ECO:0000256" key="1">
    <source>
        <dbReference type="ARBA" id="ARBA00004370"/>
    </source>
</evidence>
<evidence type="ECO:0000256" key="3">
    <source>
        <dbReference type="ARBA" id="ARBA00022679"/>
    </source>
</evidence>
<dbReference type="Pfam" id="PF06580">
    <property type="entry name" value="His_kinase"/>
    <property type="match status" value="1"/>
</dbReference>
<evidence type="ECO:0000313" key="8">
    <source>
        <dbReference type="Proteomes" id="UP000014155"/>
    </source>
</evidence>
<evidence type="ECO:0000256" key="5">
    <source>
        <dbReference type="SAM" id="Phobius"/>
    </source>
</evidence>
<feature type="transmembrane region" description="Helical" evidence="5">
    <location>
        <begin position="284"/>
        <end position="304"/>
    </location>
</feature>
<dbReference type="STRING" id="1195236.CTER_1501"/>
<dbReference type="InterPro" id="IPR036890">
    <property type="entry name" value="HATPase_C_sf"/>
</dbReference>
<accession>S0FK24</accession>
<keyword evidence="8" id="KW-1185">Reference proteome</keyword>
<keyword evidence="3" id="KW-0808">Transferase</keyword>
<dbReference type="eggNOG" id="COG2972">
    <property type="taxonomic scope" value="Bacteria"/>
</dbReference>
<organism evidence="7 8">
    <name type="scientific">Ruminiclostridium cellobioparum subsp. termitidis CT1112</name>
    <dbReference type="NCBI Taxonomy" id="1195236"/>
    <lineage>
        <taxon>Bacteria</taxon>
        <taxon>Bacillati</taxon>
        <taxon>Bacillota</taxon>
        <taxon>Clostridia</taxon>
        <taxon>Eubacteriales</taxon>
        <taxon>Oscillospiraceae</taxon>
        <taxon>Ruminiclostridium</taxon>
    </lineage>
</organism>
<evidence type="ECO:0000256" key="2">
    <source>
        <dbReference type="ARBA" id="ARBA00022553"/>
    </source>
</evidence>
<dbReference type="PANTHER" id="PTHR42713">
    <property type="entry name" value="HISTIDINE KINASE-RELATED"/>
    <property type="match status" value="1"/>
</dbReference>
<keyword evidence="5" id="KW-0472">Membrane</keyword>
<dbReference type="InterPro" id="IPR010559">
    <property type="entry name" value="Sig_transdc_His_kin_internal"/>
</dbReference>
<dbReference type="EMBL" id="AORV01000026">
    <property type="protein sequence ID" value="EMS72540.1"/>
    <property type="molecule type" value="Genomic_DNA"/>
</dbReference>
<dbReference type="CDD" id="cd06225">
    <property type="entry name" value="HAMP"/>
    <property type="match status" value="1"/>
</dbReference>
<dbReference type="SUPFAM" id="SSF55874">
    <property type="entry name" value="ATPase domain of HSP90 chaperone/DNA topoisomerase II/histidine kinase"/>
    <property type="match status" value="1"/>
</dbReference>
<sequence>MKHGIKYSVMSRLIAVVFIVLISFAGIFYYIFIPNMQTNIAKFGNHEAQKNLTQIENSVDEIYRLSEYLSLNSDMRAFIERRDYKSASEKVKNVTHLLQNIKNNILLKDYIHSYCIIANDGSAYWSECAYDDFFIDWFEKYALKGNSSKEYLGFTGNYAFPSRTSNFVHLNLISCIFNINNVNNRVPTAIGQVIINLDLDTLMEGIVTENSIFSQIAIFDERDNMIYFSGGERTKFLQEVKQLKTNFEKSENGYYFTDVVNNCNWKIVSFLSNQHVNKIMDIPFVIPAIIIIIVALLLIFIFIFPRLINVSKQIIKLDQAIGTVANGDLDISVSLIGERELANISDGFNHMVVKTKQYMKDALDNLEAKQKVSFELLLTKINPHFIYNTLNSVIYLARKNRNQDVIKLTSAFICLLQDSIHLEENSLFEHIETELEVINQYIIIQKYRYMDQFLFNCTFDRELERALIPKNILQPLIENSILHGICPKGSSGLIELAVTRENNYIKIVITDNGIGMEQEKADQLLSRNNLDESCAAHSKIRPIGIGNVAEKLHFTYGTDYRFTISSNPNLGTAVTIIMPIR</sequence>
<comment type="caution">
    <text evidence="7">The sequence shown here is derived from an EMBL/GenBank/DDBJ whole genome shotgun (WGS) entry which is preliminary data.</text>
</comment>
<proteinExistence type="predicted"/>
<evidence type="ECO:0000256" key="4">
    <source>
        <dbReference type="ARBA" id="ARBA00022777"/>
    </source>
</evidence>
<dbReference type="InterPro" id="IPR003594">
    <property type="entry name" value="HATPase_dom"/>
</dbReference>
<keyword evidence="5" id="KW-0812">Transmembrane</keyword>
<dbReference type="Proteomes" id="UP000014155">
    <property type="component" value="Unassembled WGS sequence"/>
</dbReference>
<feature type="transmembrane region" description="Helical" evidence="5">
    <location>
        <begin position="12"/>
        <end position="32"/>
    </location>
</feature>
<dbReference type="SMART" id="SM00304">
    <property type="entry name" value="HAMP"/>
    <property type="match status" value="1"/>
</dbReference>
<dbReference type="InterPro" id="IPR051552">
    <property type="entry name" value="HptR"/>
</dbReference>
<dbReference type="PROSITE" id="PS50885">
    <property type="entry name" value="HAMP"/>
    <property type="match status" value="1"/>
</dbReference>
<comment type="subcellular location">
    <subcellularLocation>
        <location evidence="1">Membrane</location>
    </subcellularLocation>
</comment>
<gene>
    <name evidence="7" type="ORF">CTER_1501</name>
</gene>
<dbReference type="Gene3D" id="6.10.340.10">
    <property type="match status" value="1"/>
</dbReference>
<dbReference type="GO" id="GO:0000155">
    <property type="term" value="F:phosphorelay sensor kinase activity"/>
    <property type="evidence" value="ECO:0007669"/>
    <property type="project" value="InterPro"/>
</dbReference>
<keyword evidence="2" id="KW-0597">Phosphoprotein</keyword>
<keyword evidence="4 7" id="KW-0418">Kinase</keyword>
<evidence type="ECO:0000313" key="7">
    <source>
        <dbReference type="EMBL" id="EMS72540.1"/>
    </source>
</evidence>
<keyword evidence="5" id="KW-1133">Transmembrane helix</keyword>
<dbReference type="InterPro" id="IPR003660">
    <property type="entry name" value="HAMP_dom"/>
</dbReference>
<dbReference type="GO" id="GO:0016020">
    <property type="term" value="C:membrane"/>
    <property type="evidence" value="ECO:0007669"/>
    <property type="project" value="UniProtKB-SubCell"/>
</dbReference>
<dbReference type="PANTHER" id="PTHR42713:SF2">
    <property type="entry name" value="TWO-COMPONENT SENSOR KINASE YESM"/>
    <property type="match status" value="1"/>
</dbReference>